<organism evidence="1 2">
    <name type="scientific">Seohaeicola saemankumensis</name>
    <dbReference type="NCBI Taxonomy" id="481181"/>
    <lineage>
        <taxon>Bacteria</taxon>
        <taxon>Pseudomonadati</taxon>
        <taxon>Pseudomonadota</taxon>
        <taxon>Alphaproteobacteria</taxon>
        <taxon>Rhodobacterales</taxon>
        <taxon>Roseobacteraceae</taxon>
        <taxon>Seohaeicola</taxon>
    </lineage>
</organism>
<proteinExistence type="predicted"/>
<sequence>MGDTADIGLEKLPANRAIHQIKTRSERWMAELTRFRSPILSHSGALATAVEAESAKHLISWQSQAILPLIGRPLGKCRFNRPTGDQHMADIHWITMHRWRFDKKYLWPDVDQNCPTGAHHHVIGPGEPYGPDGAPVHDDLSWGCMVFHETRASADTLLDAPVKGFPNMPDAAEAFHVLLSPIKFRGETTWFSRADSSLVLAAKDPGGPVAVLTSAAYNAPDDPRLPAFVAQVAKVRLWYDSLPGNIVQSDYNCENGPGEGMTFTIWRDDKSLTEAAYGPGLHRTEMDHQFKGTPGHFDRSCFLRCRIVRHVGTWNGKDPVAQTIPA</sequence>
<reference evidence="2" key="1">
    <citation type="journal article" date="2019" name="Int. J. Syst. Evol. Microbiol.">
        <title>The Global Catalogue of Microorganisms (GCM) 10K type strain sequencing project: providing services to taxonomists for standard genome sequencing and annotation.</title>
        <authorList>
            <consortium name="The Broad Institute Genomics Platform"/>
            <consortium name="The Broad Institute Genome Sequencing Center for Infectious Disease"/>
            <person name="Wu L."/>
            <person name="Ma J."/>
        </authorList>
    </citation>
    <scope>NUCLEOTIDE SEQUENCE [LARGE SCALE GENOMIC DNA]</scope>
    <source>
        <strain evidence="2">CCUG 55328</strain>
    </source>
</reference>
<accession>A0ABW3TDR9</accession>
<evidence type="ECO:0000313" key="1">
    <source>
        <dbReference type="EMBL" id="MFD1194717.1"/>
    </source>
</evidence>
<protein>
    <submittedName>
        <fullName evidence="1">Uncharacterized protein</fullName>
    </submittedName>
</protein>
<name>A0ABW3TDR9_9RHOB</name>
<evidence type="ECO:0000313" key="2">
    <source>
        <dbReference type="Proteomes" id="UP001597151"/>
    </source>
</evidence>
<comment type="caution">
    <text evidence="1">The sequence shown here is derived from an EMBL/GenBank/DDBJ whole genome shotgun (WGS) entry which is preliminary data.</text>
</comment>
<gene>
    <name evidence="1" type="ORF">ACFQ3C_08540</name>
</gene>
<dbReference type="EMBL" id="JBHTKR010000003">
    <property type="protein sequence ID" value="MFD1194717.1"/>
    <property type="molecule type" value="Genomic_DNA"/>
</dbReference>
<dbReference type="RefSeq" id="WP_380790552.1">
    <property type="nucleotide sequence ID" value="NZ_JBHTKR010000003.1"/>
</dbReference>
<keyword evidence="2" id="KW-1185">Reference proteome</keyword>
<dbReference type="Proteomes" id="UP001597151">
    <property type="component" value="Unassembled WGS sequence"/>
</dbReference>